<evidence type="ECO:0000256" key="1">
    <source>
        <dbReference type="SAM" id="MobiDB-lite"/>
    </source>
</evidence>
<evidence type="ECO:0000313" key="2">
    <source>
        <dbReference type="Proteomes" id="UP001652740"/>
    </source>
</evidence>
<name>A0ABM3MWI9_GALME</name>
<sequence>MAGQGPQQPYHGPGGAPTSFSPNFQYSQTPHGGYPPPGADGVPQGQYANVTPPYGQGYNESVVFPDYQQGYQPYPQQGYPPQGYPPQGYPPQGYYQQGYPPQGYAPQQNSPRGFPQQLQQGAQPGLCTMAGFLACMTCLMCSCCQALGMAMGSHGGEQFPGQNPGQYPQQNPDPSVGEAVAVEPPSFNED</sequence>
<feature type="compositionally biased region" description="Low complexity" evidence="1">
    <location>
        <begin position="69"/>
        <end position="81"/>
    </location>
</feature>
<reference evidence="3" key="1">
    <citation type="submission" date="2025-08" db="UniProtKB">
        <authorList>
            <consortium name="RefSeq"/>
        </authorList>
    </citation>
    <scope>IDENTIFICATION</scope>
    <source>
        <tissue evidence="3">Whole larvae</tissue>
    </source>
</reference>
<dbReference type="Proteomes" id="UP001652740">
    <property type="component" value="Unplaced"/>
</dbReference>
<feature type="region of interest" description="Disordered" evidence="1">
    <location>
        <begin position="154"/>
        <end position="190"/>
    </location>
</feature>
<feature type="compositionally biased region" description="Low complexity" evidence="1">
    <location>
        <begin position="1"/>
        <end position="11"/>
    </location>
</feature>
<feature type="compositionally biased region" description="Low complexity" evidence="1">
    <location>
        <begin position="90"/>
        <end position="108"/>
    </location>
</feature>
<dbReference type="PRINTS" id="PR00239">
    <property type="entry name" value="RHODOPSNTAIL"/>
</dbReference>
<feature type="region of interest" description="Disordered" evidence="1">
    <location>
        <begin position="1"/>
        <end position="51"/>
    </location>
</feature>
<evidence type="ECO:0000313" key="3">
    <source>
        <dbReference type="RefSeq" id="XP_052755722.1"/>
    </source>
</evidence>
<dbReference type="GeneID" id="116412886"/>
<organism evidence="2 3">
    <name type="scientific">Galleria mellonella</name>
    <name type="common">Greater wax moth</name>
    <dbReference type="NCBI Taxonomy" id="7137"/>
    <lineage>
        <taxon>Eukaryota</taxon>
        <taxon>Metazoa</taxon>
        <taxon>Ecdysozoa</taxon>
        <taxon>Arthropoda</taxon>
        <taxon>Hexapoda</taxon>
        <taxon>Insecta</taxon>
        <taxon>Pterygota</taxon>
        <taxon>Neoptera</taxon>
        <taxon>Endopterygota</taxon>
        <taxon>Lepidoptera</taxon>
        <taxon>Glossata</taxon>
        <taxon>Ditrysia</taxon>
        <taxon>Pyraloidea</taxon>
        <taxon>Pyralidae</taxon>
        <taxon>Galleriinae</taxon>
        <taxon>Galleria</taxon>
    </lineage>
</organism>
<feature type="compositionally biased region" description="Polar residues" evidence="1">
    <location>
        <begin position="18"/>
        <end position="30"/>
    </location>
</feature>
<gene>
    <name evidence="3" type="primary">LOC116412886</name>
</gene>
<proteinExistence type="predicted"/>
<keyword evidence="2" id="KW-1185">Reference proteome</keyword>
<protein>
    <submittedName>
        <fullName evidence="3">Uncharacterized protein LOC116412886 isoform X1</fullName>
    </submittedName>
</protein>
<dbReference type="RefSeq" id="XP_052755722.1">
    <property type="nucleotide sequence ID" value="XM_052899762.1"/>
</dbReference>
<feature type="compositionally biased region" description="Low complexity" evidence="1">
    <location>
        <begin position="159"/>
        <end position="174"/>
    </location>
</feature>
<accession>A0ABM3MWI9</accession>
<feature type="region of interest" description="Disordered" evidence="1">
    <location>
        <begin position="69"/>
        <end position="119"/>
    </location>
</feature>